<dbReference type="EMBL" id="SWLG01000009">
    <property type="protein sequence ID" value="TLS36596.1"/>
    <property type="molecule type" value="Genomic_DNA"/>
</dbReference>
<comment type="caution">
    <text evidence="1">The sequence shown here is derived from an EMBL/GenBank/DDBJ whole genome shotgun (WGS) entry which is preliminary data.</text>
</comment>
<proteinExistence type="predicted"/>
<sequence>MKVIGIDLAGPSNKADTSLSIFEEKGNKLFFKKNVSGIGDREIYQIVEEEAETSPLVIGIDAPLSYNDGGGDRPGDRSLRREIIEKGMKSGSIMTPTTTRMVYLTLRGIAISRGIGLLDAKNNVSIVEVHPGAAIGLRNEDIETVLRYKKEPERMKKLKQWFEEQKVTGIPGDMFRSTHKIDSCAAAFAAWKWFHKESIWCEKAEPPQHPFDYSC</sequence>
<protein>
    <submittedName>
        <fullName evidence="1">DUF429 domain-containing protein</fullName>
    </submittedName>
</protein>
<accession>A0A5R9F2R0</accession>
<dbReference type="AlphaFoldDB" id="A0A5R9F2R0"/>
<evidence type="ECO:0000313" key="1">
    <source>
        <dbReference type="EMBL" id="TLS36596.1"/>
    </source>
</evidence>
<dbReference type="RefSeq" id="WP_138127259.1">
    <property type="nucleotide sequence ID" value="NZ_SWLG01000009.1"/>
</dbReference>
<organism evidence="1 2">
    <name type="scientific">Exobacillus caeni</name>
    <dbReference type="NCBI Taxonomy" id="2574798"/>
    <lineage>
        <taxon>Bacteria</taxon>
        <taxon>Bacillati</taxon>
        <taxon>Bacillota</taxon>
        <taxon>Bacilli</taxon>
        <taxon>Bacillales</taxon>
        <taxon>Guptibacillaceae</taxon>
        <taxon>Exobacillus</taxon>
    </lineage>
</organism>
<reference evidence="1 2" key="1">
    <citation type="submission" date="2019-04" db="EMBL/GenBank/DDBJ databases">
        <title>Bacillus caeni sp. nov., a bacterium isolated from mangrove sediment.</title>
        <authorList>
            <person name="Huang H."/>
            <person name="Mo K."/>
            <person name="Hu Y."/>
        </authorList>
    </citation>
    <scope>NUCLEOTIDE SEQUENCE [LARGE SCALE GENOMIC DNA]</scope>
    <source>
        <strain evidence="1 2">HB172195</strain>
    </source>
</reference>
<name>A0A5R9F2R0_9BACL</name>
<dbReference type="InterPro" id="IPR007362">
    <property type="entry name" value="DUF429"/>
</dbReference>
<evidence type="ECO:0000313" key="2">
    <source>
        <dbReference type="Proteomes" id="UP000308230"/>
    </source>
</evidence>
<dbReference type="Proteomes" id="UP000308230">
    <property type="component" value="Unassembled WGS sequence"/>
</dbReference>
<keyword evidence="2" id="KW-1185">Reference proteome</keyword>
<dbReference type="OrthoDB" id="5783260at2"/>
<dbReference type="Pfam" id="PF04250">
    <property type="entry name" value="DUF429"/>
    <property type="match status" value="1"/>
</dbReference>
<gene>
    <name evidence="1" type="ORF">FCL54_13810</name>
</gene>